<keyword evidence="4 7" id="KW-0812">Transmembrane</keyword>
<evidence type="ECO:0000313" key="9">
    <source>
        <dbReference type="Proteomes" id="UP000273143"/>
    </source>
</evidence>
<dbReference type="GO" id="GO:0042910">
    <property type="term" value="F:xenobiotic transmembrane transporter activity"/>
    <property type="evidence" value="ECO:0007669"/>
    <property type="project" value="InterPro"/>
</dbReference>
<feature type="transmembrane region" description="Helical" evidence="7">
    <location>
        <begin position="336"/>
        <end position="358"/>
    </location>
</feature>
<feature type="transmembrane region" description="Helical" evidence="7">
    <location>
        <begin position="393"/>
        <end position="412"/>
    </location>
</feature>
<evidence type="ECO:0000256" key="5">
    <source>
        <dbReference type="ARBA" id="ARBA00022989"/>
    </source>
</evidence>
<organism evidence="8 9">
    <name type="scientific">Entomomonas moraniae</name>
    <dbReference type="NCBI Taxonomy" id="2213226"/>
    <lineage>
        <taxon>Bacteria</taxon>
        <taxon>Pseudomonadati</taxon>
        <taxon>Pseudomonadota</taxon>
        <taxon>Gammaproteobacteria</taxon>
        <taxon>Pseudomonadales</taxon>
        <taxon>Pseudomonadaceae</taxon>
        <taxon>Entomomonas</taxon>
    </lineage>
</organism>
<feature type="transmembrane region" description="Helical" evidence="7">
    <location>
        <begin position="172"/>
        <end position="192"/>
    </location>
</feature>
<feature type="transmembrane region" description="Helical" evidence="7">
    <location>
        <begin position="255"/>
        <end position="274"/>
    </location>
</feature>
<feature type="transmembrane region" description="Helical" evidence="7">
    <location>
        <begin position="71"/>
        <end position="94"/>
    </location>
</feature>
<keyword evidence="6 7" id="KW-0472">Membrane</keyword>
<dbReference type="GO" id="GO:0005886">
    <property type="term" value="C:plasma membrane"/>
    <property type="evidence" value="ECO:0007669"/>
    <property type="project" value="TreeGrafter"/>
</dbReference>
<comment type="subcellular location">
    <subcellularLocation>
        <location evidence="1">Membrane</location>
        <topology evidence="1">Multi-pass membrane protein</topology>
    </subcellularLocation>
</comment>
<dbReference type="Pfam" id="PF01554">
    <property type="entry name" value="MatE"/>
    <property type="match status" value="2"/>
</dbReference>
<feature type="transmembrane region" description="Helical" evidence="7">
    <location>
        <begin position="224"/>
        <end position="243"/>
    </location>
</feature>
<keyword evidence="5 7" id="KW-1133">Transmembrane helix</keyword>
<accession>A0A451EQJ9</accession>
<evidence type="ECO:0000256" key="7">
    <source>
        <dbReference type="SAM" id="Phobius"/>
    </source>
</evidence>
<feature type="transmembrane region" description="Helical" evidence="7">
    <location>
        <begin position="370"/>
        <end position="387"/>
    </location>
</feature>
<evidence type="ECO:0000256" key="2">
    <source>
        <dbReference type="ARBA" id="ARBA00010199"/>
    </source>
</evidence>
<gene>
    <name evidence="8" type="ORF">DM558_00055</name>
</gene>
<evidence type="ECO:0000256" key="6">
    <source>
        <dbReference type="ARBA" id="ARBA00023136"/>
    </source>
</evidence>
<dbReference type="AlphaFoldDB" id="A0A451EQJ9"/>
<feature type="transmembrane region" description="Helical" evidence="7">
    <location>
        <begin position="28"/>
        <end position="50"/>
    </location>
</feature>
<evidence type="ECO:0000256" key="1">
    <source>
        <dbReference type="ARBA" id="ARBA00004141"/>
    </source>
</evidence>
<feature type="transmembrane region" description="Helical" evidence="7">
    <location>
        <begin position="114"/>
        <end position="136"/>
    </location>
</feature>
<evidence type="ECO:0000256" key="4">
    <source>
        <dbReference type="ARBA" id="ARBA00022692"/>
    </source>
</evidence>
<dbReference type="PANTHER" id="PTHR43298:SF2">
    <property type="entry name" value="FMN_FAD EXPORTER YEEO-RELATED"/>
    <property type="match status" value="1"/>
</dbReference>
<dbReference type="Proteomes" id="UP000273143">
    <property type="component" value="Chromosome"/>
</dbReference>
<keyword evidence="9" id="KW-1185">Reference proteome</keyword>
<dbReference type="GO" id="GO:0015297">
    <property type="term" value="F:antiporter activity"/>
    <property type="evidence" value="ECO:0007669"/>
    <property type="project" value="InterPro"/>
</dbReference>
<dbReference type="InterPro" id="IPR050222">
    <property type="entry name" value="MATE_MdtK"/>
</dbReference>
<reference evidence="9" key="1">
    <citation type="submission" date="2018-06" db="EMBL/GenBank/DDBJ databases">
        <title>Complete genome of Pseudomonas insecticola strain QZS01.</title>
        <authorList>
            <person name="Wang J."/>
            <person name="Su Q."/>
        </authorList>
    </citation>
    <scope>NUCLEOTIDE SEQUENCE [LARGE SCALE GENOMIC DNA]</scope>
    <source>
        <strain evidence="9">QZS01</strain>
    </source>
</reference>
<protein>
    <submittedName>
        <fullName evidence="8">MATE family efflux transporter</fullName>
    </submittedName>
</protein>
<comment type="similarity">
    <text evidence="2">Belongs to the multi antimicrobial extrusion (MATE) (TC 2.A.66.1) family.</text>
</comment>
<proteinExistence type="inferred from homology"/>
<dbReference type="NCBIfam" id="TIGR00797">
    <property type="entry name" value="matE"/>
    <property type="match status" value="1"/>
</dbReference>
<dbReference type="InterPro" id="IPR002528">
    <property type="entry name" value="MATE_fam"/>
</dbReference>
<dbReference type="PANTHER" id="PTHR43298">
    <property type="entry name" value="MULTIDRUG RESISTANCE PROTEIN NORM-RELATED"/>
    <property type="match status" value="1"/>
</dbReference>
<dbReference type="InterPro" id="IPR044644">
    <property type="entry name" value="DinF-like"/>
</dbReference>
<name>A0A451EQJ9_9GAMM</name>
<dbReference type="KEGG" id="emo:DM558_00055"/>
<feature type="transmembrane region" description="Helical" evidence="7">
    <location>
        <begin position="143"/>
        <end position="166"/>
    </location>
</feature>
<feature type="transmembrane region" description="Helical" evidence="7">
    <location>
        <begin position="294"/>
        <end position="320"/>
    </location>
</feature>
<sequence>MILSNLSVPLVSLVDTMVMGRLPEAQNLAAVTVGSTTYLFIVGCLGFFRMGTIGFTAQAVGRKDGTALRQVLIQSLLLATGIAAIVIVLASPFYQLTLYWIQPNQQFHESAQQFFNWRVLGLPAALINNTLVGWYLGSQNARIPLLILIITNIINMVLSVWFVLYLGKGVTGAAQAALIAEWSGCIIGFCFISTPLKKYTGQWLFTYLKNWHSWKPLLSVNRDIFIRSLTLQCVFFLLMIEGAKLGENTVAANTLIINGLTITAYILDGFAYAIEALCGKAIGRQNKILFHKILMVSCGWALIASLLFAACFFELGVYFINMQTTILELREHAYPLIPYLAVLPLITVWSYLLDGLFISATRAKEMRNSMLLAFIICLPLGFLLQSFANTGLWITFLTFMALRSIILGYTAWKIEQRNQWIEPNQQRTEQKTIQEM</sequence>
<dbReference type="EMBL" id="CP029822">
    <property type="protein sequence ID" value="AZS52120.1"/>
    <property type="molecule type" value="Genomic_DNA"/>
</dbReference>
<evidence type="ECO:0000256" key="3">
    <source>
        <dbReference type="ARBA" id="ARBA00022448"/>
    </source>
</evidence>
<evidence type="ECO:0000313" key="8">
    <source>
        <dbReference type="EMBL" id="AZS52120.1"/>
    </source>
</evidence>
<keyword evidence="3" id="KW-0813">Transport</keyword>
<dbReference type="CDD" id="cd13136">
    <property type="entry name" value="MATE_DinF_like"/>
    <property type="match status" value="1"/>
</dbReference>